<evidence type="ECO:0000256" key="4">
    <source>
        <dbReference type="ARBA" id="ARBA00023136"/>
    </source>
</evidence>
<evidence type="ECO:0000256" key="5">
    <source>
        <dbReference type="RuleBase" id="RU363076"/>
    </source>
</evidence>
<organism evidence="6 7">
    <name type="scientific">Fusarium tricinctum</name>
    <dbReference type="NCBI Taxonomy" id="61284"/>
    <lineage>
        <taxon>Eukaryota</taxon>
        <taxon>Fungi</taxon>
        <taxon>Dikarya</taxon>
        <taxon>Ascomycota</taxon>
        <taxon>Pezizomycotina</taxon>
        <taxon>Sordariomycetes</taxon>
        <taxon>Hypocreomycetidae</taxon>
        <taxon>Hypocreales</taxon>
        <taxon>Nectriaceae</taxon>
        <taxon>Fusarium</taxon>
        <taxon>Fusarium tricinctum species complex</taxon>
    </lineage>
</organism>
<accession>A0A8K0W7T1</accession>
<evidence type="ECO:0000256" key="3">
    <source>
        <dbReference type="ARBA" id="ARBA00022989"/>
    </source>
</evidence>
<sequence length="376" mass="42810">MSLKFRDQIQLIVVKNYSPNSSCSSSPGYAGVGPRPTIIDIMTKAITTSNLTTSSFDLNALPDTMNAPQTLLRSLRASRQIPRCTRLTNAPPRRQFTSSFFRRKKQPSADDPEFVSILDGPPQLVRVGKRHGPGLLVLAFIPITAFILGTWQVQRLGWKSELIAKFEDRLIRDPLPLPPTIDPDAIHDFDYRRVLATGHFRHDQEMLIGPRMRDGTDGYMVVTPLERENGTTILVNRGWIDKKHRDKRTRPDGLPTGEVTVEGLLREPWKKNMFTPDNQPQKGMFYFPDVKQMAELTGSQPVWVEATKEPEYMQMVDYEARGIPYGRAPEVNLRNNHAQYIFTWYGLCFATSIMLWMVVKKPANDVARRVARSRGL</sequence>
<dbReference type="GO" id="GO:0033617">
    <property type="term" value="P:mitochondrial respiratory chain complex IV assembly"/>
    <property type="evidence" value="ECO:0007669"/>
    <property type="project" value="TreeGrafter"/>
</dbReference>
<evidence type="ECO:0000313" key="6">
    <source>
        <dbReference type="EMBL" id="KAH7236246.1"/>
    </source>
</evidence>
<comment type="similarity">
    <text evidence="5">Belongs to the SURF1 family.</text>
</comment>
<keyword evidence="4 5" id="KW-0472">Membrane</keyword>
<keyword evidence="2 5" id="KW-0812">Transmembrane</keyword>
<keyword evidence="3 5" id="KW-1133">Transmembrane helix</keyword>
<comment type="caution">
    <text evidence="6">The sequence shown here is derived from an EMBL/GenBank/DDBJ whole genome shotgun (WGS) entry which is preliminary data.</text>
</comment>
<dbReference type="Proteomes" id="UP000813427">
    <property type="component" value="Unassembled WGS sequence"/>
</dbReference>
<reference evidence="6" key="1">
    <citation type="journal article" date="2021" name="Nat. Commun.">
        <title>Genetic determinants of endophytism in the Arabidopsis root mycobiome.</title>
        <authorList>
            <person name="Mesny F."/>
            <person name="Miyauchi S."/>
            <person name="Thiergart T."/>
            <person name="Pickel B."/>
            <person name="Atanasova L."/>
            <person name="Karlsson M."/>
            <person name="Huettel B."/>
            <person name="Barry K.W."/>
            <person name="Haridas S."/>
            <person name="Chen C."/>
            <person name="Bauer D."/>
            <person name="Andreopoulos W."/>
            <person name="Pangilinan J."/>
            <person name="LaButti K."/>
            <person name="Riley R."/>
            <person name="Lipzen A."/>
            <person name="Clum A."/>
            <person name="Drula E."/>
            <person name="Henrissat B."/>
            <person name="Kohler A."/>
            <person name="Grigoriev I.V."/>
            <person name="Martin F.M."/>
            <person name="Hacquard S."/>
        </authorList>
    </citation>
    <scope>NUCLEOTIDE SEQUENCE</scope>
    <source>
        <strain evidence="6">MPI-SDFR-AT-0068</strain>
    </source>
</reference>
<keyword evidence="7" id="KW-1185">Reference proteome</keyword>
<keyword evidence="5" id="KW-0999">Mitochondrion inner membrane</keyword>
<dbReference type="GO" id="GO:0005743">
    <property type="term" value="C:mitochondrial inner membrane"/>
    <property type="evidence" value="ECO:0007669"/>
    <property type="project" value="UniProtKB-SubCell"/>
</dbReference>
<feature type="transmembrane region" description="Helical" evidence="5">
    <location>
        <begin position="340"/>
        <end position="359"/>
    </location>
</feature>
<dbReference type="PANTHER" id="PTHR23427:SF2">
    <property type="entry name" value="SURFEIT LOCUS PROTEIN 1"/>
    <property type="match status" value="1"/>
</dbReference>
<dbReference type="PROSITE" id="PS50895">
    <property type="entry name" value="SURF1"/>
    <property type="match status" value="1"/>
</dbReference>
<dbReference type="InterPro" id="IPR045214">
    <property type="entry name" value="Surf1/Surf4"/>
</dbReference>
<dbReference type="EMBL" id="JAGPXF010000007">
    <property type="protein sequence ID" value="KAH7236246.1"/>
    <property type="molecule type" value="Genomic_DNA"/>
</dbReference>
<dbReference type="CDD" id="cd06662">
    <property type="entry name" value="SURF1"/>
    <property type="match status" value="1"/>
</dbReference>
<evidence type="ECO:0000313" key="7">
    <source>
        <dbReference type="Proteomes" id="UP000813427"/>
    </source>
</evidence>
<name>A0A8K0W7T1_9HYPO</name>
<evidence type="ECO:0000256" key="1">
    <source>
        <dbReference type="ARBA" id="ARBA00004370"/>
    </source>
</evidence>
<comment type="subcellular location">
    <subcellularLocation>
        <location evidence="1">Membrane</location>
    </subcellularLocation>
    <subcellularLocation>
        <location evidence="5">Mitochondrion inner membrane</location>
        <topology evidence="5">Multi-pass membrane protein</topology>
    </subcellularLocation>
</comment>
<dbReference type="Pfam" id="PF02104">
    <property type="entry name" value="SURF1"/>
    <property type="match status" value="1"/>
</dbReference>
<feature type="transmembrane region" description="Helical" evidence="5">
    <location>
        <begin position="135"/>
        <end position="153"/>
    </location>
</feature>
<dbReference type="InterPro" id="IPR002994">
    <property type="entry name" value="Surf1/Shy1"/>
</dbReference>
<proteinExistence type="inferred from homology"/>
<dbReference type="AlphaFoldDB" id="A0A8K0W7T1"/>
<evidence type="ECO:0000256" key="2">
    <source>
        <dbReference type="ARBA" id="ARBA00022692"/>
    </source>
</evidence>
<keyword evidence="5" id="KW-0496">Mitochondrion</keyword>
<gene>
    <name evidence="6" type="ORF">BKA59DRAFT_486610</name>
</gene>
<comment type="function">
    <text evidence="5">Probably involved in the biogenesis of the COX complex.</text>
</comment>
<dbReference type="PANTHER" id="PTHR23427">
    <property type="entry name" value="SURFEIT LOCUS PROTEIN"/>
    <property type="match status" value="1"/>
</dbReference>
<dbReference type="OrthoDB" id="10040024at2759"/>
<protein>
    <recommendedName>
        <fullName evidence="5">SURF1-like protein</fullName>
    </recommendedName>
</protein>